<organism evidence="2 3">
    <name type="scientific">Helianthus annuus</name>
    <name type="common">Common sunflower</name>
    <dbReference type="NCBI Taxonomy" id="4232"/>
    <lineage>
        <taxon>Eukaryota</taxon>
        <taxon>Viridiplantae</taxon>
        <taxon>Streptophyta</taxon>
        <taxon>Embryophyta</taxon>
        <taxon>Tracheophyta</taxon>
        <taxon>Spermatophyta</taxon>
        <taxon>Magnoliopsida</taxon>
        <taxon>eudicotyledons</taxon>
        <taxon>Gunneridae</taxon>
        <taxon>Pentapetalae</taxon>
        <taxon>asterids</taxon>
        <taxon>campanulids</taxon>
        <taxon>Asterales</taxon>
        <taxon>Asteraceae</taxon>
        <taxon>Asteroideae</taxon>
        <taxon>Heliantheae alliance</taxon>
        <taxon>Heliantheae</taxon>
        <taxon>Helianthus</taxon>
    </lineage>
</organism>
<dbReference type="Proteomes" id="UP000215914">
    <property type="component" value="Chromosome 10"/>
</dbReference>
<sequence length="64" mass="7912">MYPINSTSLHYITFFVPYAIMIFLVYLWELYLLIWGLYPFLHITCDGFRNHQREREKPRDRKNA</sequence>
<accession>A0A251TF28</accession>
<name>A0A251TF28_HELAN</name>
<proteinExistence type="predicted"/>
<dbReference type="InParanoid" id="A0A251TF28"/>
<feature type="transmembrane region" description="Helical" evidence="1">
    <location>
        <begin position="12"/>
        <end position="34"/>
    </location>
</feature>
<protein>
    <submittedName>
        <fullName evidence="2">Uncharacterized protein</fullName>
    </submittedName>
</protein>
<keyword evidence="1" id="KW-1133">Transmembrane helix</keyword>
<dbReference type="AlphaFoldDB" id="A0A251TF28"/>
<keyword evidence="1" id="KW-0812">Transmembrane</keyword>
<dbReference type="EMBL" id="CM007899">
    <property type="protein sequence ID" value="OTG09797.1"/>
    <property type="molecule type" value="Genomic_DNA"/>
</dbReference>
<reference evidence="3" key="1">
    <citation type="journal article" date="2017" name="Nature">
        <title>The sunflower genome provides insights into oil metabolism, flowering and Asterid evolution.</title>
        <authorList>
            <person name="Badouin H."/>
            <person name="Gouzy J."/>
            <person name="Grassa C.J."/>
            <person name="Murat F."/>
            <person name="Staton S.E."/>
            <person name="Cottret L."/>
            <person name="Lelandais-Briere C."/>
            <person name="Owens G.L."/>
            <person name="Carrere S."/>
            <person name="Mayjonade B."/>
            <person name="Legrand L."/>
            <person name="Gill N."/>
            <person name="Kane N.C."/>
            <person name="Bowers J.E."/>
            <person name="Hubner S."/>
            <person name="Bellec A."/>
            <person name="Berard A."/>
            <person name="Berges H."/>
            <person name="Blanchet N."/>
            <person name="Boniface M.C."/>
            <person name="Brunel D."/>
            <person name="Catrice O."/>
            <person name="Chaidir N."/>
            <person name="Claudel C."/>
            <person name="Donnadieu C."/>
            <person name="Faraut T."/>
            <person name="Fievet G."/>
            <person name="Helmstetter N."/>
            <person name="King M."/>
            <person name="Knapp S.J."/>
            <person name="Lai Z."/>
            <person name="Le Paslier M.C."/>
            <person name="Lippi Y."/>
            <person name="Lorenzon L."/>
            <person name="Mandel J.R."/>
            <person name="Marage G."/>
            <person name="Marchand G."/>
            <person name="Marquand E."/>
            <person name="Bret-Mestries E."/>
            <person name="Morien E."/>
            <person name="Nambeesan S."/>
            <person name="Nguyen T."/>
            <person name="Pegot-Espagnet P."/>
            <person name="Pouilly N."/>
            <person name="Raftis F."/>
            <person name="Sallet E."/>
            <person name="Schiex T."/>
            <person name="Thomas J."/>
            <person name="Vandecasteele C."/>
            <person name="Vares D."/>
            <person name="Vear F."/>
            <person name="Vautrin S."/>
            <person name="Crespi M."/>
            <person name="Mangin B."/>
            <person name="Burke J.M."/>
            <person name="Salse J."/>
            <person name="Munos S."/>
            <person name="Vincourt P."/>
            <person name="Rieseberg L.H."/>
            <person name="Langlade N.B."/>
        </authorList>
    </citation>
    <scope>NUCLEOTIDE SEQUENCE [LARGE SCALE GENOMIC DNA]</scope>
    <source>
        <strain evidence="3">cv. SF193</strain>
    </source>
</reference>
<evidence type="ECO:0000313" key="2">
    <source>
        <dbReference type="EMBL" id="OTG09797.1"/>
    </source>
</evidence>
<evidence type="ECO:0000256" key="1">
    <source>
        <dbReference type="SAM" id="Phobius"/>
    </source>
</evidence>
<keyword evidence="1" id="KW-0472">Membrane</keyword>
<keyword evidence="3" id="KW-1185">Reference proteome</keyword>
<gene>
    <name evidence="2" type="ORF">HannXRQ_Chr10g0280451</name>
</gene>
<evidence type="ECO:0000313" key="3">
    <source>
        <dbReference type="Proteomes" id="UP000215914"/>
    </source>
</evidence>